<organism evidence="1 2">
    <name type="scientific">Streptomyces citrinus</name>
    <dbReference type="NCBI Taxonomy" id="3118173"/>
    <lineage>
        <taxon>Bacteria</taxon>
        <taxon>Bacillati</taxon>
        <taxon>Actinomycetota</taxon>
        <taxon>Actinomycetes</taxon>
        <taxon>Kitasatosporales</taxon>
        <taxon>Streptomycetaceae</taxon>
        <taxon>Streptomyces</taxon>
    </lineage>
</organism>
<keyword evidence="2" id="KW-1185">Reference proteome</keyword>
<dbReference type="Proteomes" id="UP001432251">
    <property type="component" value="Chromosome"/>
</dbReference>
<name>A0ACD5AJ84_9ACTN</name>
<reference evidence="1" key="1">
    <citation type="journal article" date="2025" name="Int. J. Syst. Evol. Microbiol.">
        <title>Streptomyces citrinus sp. nov., with yellow diffusible pigment.</title>
        <authorList>
            <person name="He Y."/>
            <person name="Yang E."/>
            <person name="Xu J."/>
            <person name="Sun Y."/>
            <person name="Sun L."/>
        </authorList>
    </citation>
    <scope>NUCLEOTIDE SEQUENCE</scope>
    <source>
        <strain evidence="1">Q6</strain>
    </source>
</reference>
<dbReference type="EMBL" id="CP146022">
    <property type="protein sequence ID" value="WWQ67276.1"/>
    <property type="molecule type" value="Genomic_DNA"/>
</dbReference>
<evidence type="ECO:0000313" key="2">
    <source>
        <dbReference type="Proteomes" id="UP001432251"/>
    </source>
</evidence>
<sequence length="207" mass="21736">MTDLTRLVTLDRVAVEESVRLVGLVRADDWVRDTPCAAWTVRRLVAHMTAQHRGFAAAARGRGGDPDVWREAWAEADPAGAHRDAALDLIAAFAEPGTAEREFTLPELDPGPGPGGGWPARSAVGFHLVDHAVHAWDVAVAVGAGVELPEPVVAAALKVALRVPTGAAARGPGAAFAPPVSVPPGALPFDRMLMALGRDPRRRPAAR</sequence>
<evidence type="ECO:0000313" key="1">
    <source>
        <dbReference type="EMBL" id="WWQ67276.1"/>
    </source>
</evidence>
<accession>A0ACD5AJ84</accession>
<protein>
    <submittedName>
        <fullName evidence="1">TIGR03086 family metal-binding protein</fullName>
    </submittedName>
</protein>
<proteinExistence type="predicted"/>
<gene>
    <name evidence="1" type="ORF">V2W30_30730</name>
</gene>